<dbReference type="SUPFAM" id="SSF56425">
    <property type="entry name" value="Succinate dehydrogenase/fumarate reductase flavoprotein, catalytic domain"/>
    <property type="match status" value="1"/>
</dbReference>
<keyword evidence="2" id="KW-0285">Flavoprotein</keyword>
<dbReference type="SUPFAM" id="SSF51905">
    <property type="entry name" value="FAD/NAD(P)-binding domain"/>
    <property type="match status" value="1"/>
</dbReference>
<dbReference type="Gene3D" id="3.90.700.10">
    <property type="entry name" value="Succinate dehydrogenase/fumarate reductase flavoprotein, catalytic domain"/>
    <property type="match status" value="1"/>
</dbReference>
<comment type="caution">
    <text evidence="6">The sequence shown here is derived from an EMBL/GenBank/DDBJ whole genome shotgun (WGS) entry which is preliminary data.</text>
</comment>
<evidence type="ECO:0000256" key="2">
    <source>
        <dbReference type="ARBA" id="ARBA00022630"/>
    </source>
</evidence>
<dbReference type="RefSeq" id="WP_225912990.1">
    <property type="nucleotide sequence ID" value="NZ_JABWRD020000001.1"/>
</dbReference>
<gene>
    <name evidence="6" type="ORF">WLF18_02770</name>
</gene>
<accession>A0ABU8ZUI9</accession>
<dbReference type="Proteomes" id="UP001386972">
    <property type="component" value="Unassembled WGS sequence"/>
</dbReference>
<proteinExistence type="predicted"/>
<evidence type="ECO:0000259" key="5">
    <source>
        <dbReference type="Pfam" id="PF00890"/>
    </source>
</evidence>
<dbReference type="PANTHER" id="PTHR43400:SF10">
    <property type="entry name" value="3-OXOSTEROID 1-DEHYDROGENASE"/>
    <property type="match status" value="1"/>
</dbReference>
<protein>
    <submittedName>
        <fullName evidence="6">FAD-binding protein</fullName>
    </submittedName>
</protein>
<dbReference type="InterPro" id="IPR027477">
    <property type="entry name" value="Succ_DH/fumarate_Rdtase_cat_sf"/>
</dbReference>
<evidence type="ECO:0000313" key="7">
    <source>
        <dbReference type="Proteomes" id="UP001386972"/>
    </source>
</evidence>
<keyword evidence="7" id="KW-1185">Reference proteome</keyword>
<dbReference type="EMBL" id="JBBNAW010000001">
    <property type="protein sequence ID" value="MEK2608029.1"/>
    <property type="molecule type" value="Genomic_DNA"/>
</dbReference>
<dbReference type="Pfam" id="PF00890">
    <property type="entry name" value="FAD_binding_2"/>
    <property type="match status" value="1"/>
</dbReference>
<evidence type="ECO:0000313" key="6">
    <source>
        <dbReference type="EMBL" id="MEK2608029.1"/>
    </source>
</evidence>
<dbReference type="InterPro" id="IPR036188">
    <property type="entry name" value="FAD/NAD-bd_sf"/>
</dbReference>
<keyword evidence="4" id="KW-0560">Oxidoreductase</keyword>
<name>A0ABU8ZUI9_9PSED</name>
<dbReference type="InterPro" id="IPR050315">
    <property type="entry name" value="FAD-oxidoreductase_2"/>
</dbReference>
<feature type="domain" description="FAD-dependent oxidoreductase 2 FAD-binding" evidence="5">
    <location>
        <begin position="20"/>
        <end position="221"/>
    </location>
</feature>
<dbReference type="InterPro" id="IPR003953">
    <property type="entry name" value="FAD-dep_OxRdtase_2_FAD-bd"/>
</dbReference>
<reference evidence="6 7" key="1">
    <citation type="submission" date="2024-03" db="EMBL/GenBank/DDBJ databases">
        <title>Screening, Identification and Application of a Plant Lactobacillus Strain.</title>
        <authorList>
            <person name="Li Y.L."/>
        </authorList>
    </citation>
    <scope>NUCLEOTIDE SEQUENCE [LARGE SCALE GENOMIC DNA]</scope>
    <source>
        <strain evidence="6 7">JDB</strain>
    </source>
</reference>
<keyword evidence="3" id="KW-0274">FAD</keyword>
<dbReference type="Gene3D" id="3.50.50.60">
    <property type="entry name" value="FAD/NAD(P)-binding domain"/>
    <property type="match status" value="1"/>
</dbReference>
<evidence type="ECO:0000256" key="3">
    <source>
        <dbReference type="ARBA" id="ARBA00022827"/>
    </source>
</evidence>
<evidence type="ECO:0000256" key="1">
    <source>
        <dbReference type="ARBA" id="ARBA00001974"/>
    </source>
</evidence>
<comment type="cofactor">
    <cofactor evidence="1">
        <name>FAD</name>
        <dbReference type="ChEBI" id="CHEBI:57692"/>
    </cofactor>
</comment>
<dbReference type="PANTHER" id="PTHR43400">
    <property type="entry name" value="FUMARATE REDUCTASE"/>
    <property type="match status" value="1"/>
</dbReference>
<organism evidence="6 7">
    <name type="scientific">Pseudomonas shirazensis</name>
    <dbReference type="NCBI Taxonomy" id="2745494"/>
    <lineage>
        <taxon>Bacteria</taxon>
        <taxon>Pseudomonadati</taxon>
        <taxon>Pseudomonadota</taxon>
        <taxon>Gammaproteobacteria</taxon>
        <taxon>Pseudomonadales</taxon>
        <taxon>Pseudomonadaceae</taxon>
        <taxon>Pseudomonas</taxon>
    </lineage>
</organism>
<evidence type="ECO:0000256" key="4">
    <source>
        <dbReference type="ARBA" id="ARBA00023002"/>
    </source>
</evidence>
<sequence>MPCSIRTAKDGYQAIWPHILLDRAKPGLIAVNAQGKRFVNESNSYHDFVMGMLNDGSATAHLICDQNFLQRYGLGLVMPLRSAINIARFVKAGYLIKGSTLGELASKLKVDAEGLANTVRTYNAAAANGDDPAFNRGTSPMNRHNGDPQQLPNPCVRPLGDGPYYAVTVQPADLACSAGLSGNADGQVLNMQGQVIDGLYACGNDLASIFRGTYPGPGTTLGPAIVFGWRVARHAARVADRQC</sequence>